<evidence type="ECO:0000313" key="3">
    <source>
        <dbReference type="Proteomes" id="UP000015105"/>
    </source>
</evidence>
<organism evidence="2 3">
    <name type="scientific">Aegilops tauschii subsp. strangulata</name>
    <name type="common">Goatgrass</name>
    <dbReference type="NCBI Taxonomy" id="200361"/>
    <lineage>
        <taxon>Eukaryota</taxon>
        <taxon>Viridiplantae</taxon>
        <taxon>Streptophyta</taxon>
        <taxon>Embryophyta</taxon>
        <taxon>Tracheophyta</taxon>
        <taxon>Spermatophyta</taxon>
        <taxon>Magnoliopsida</taxon>
        <taxon>Liliopsida</taxon>
        <taxon>Poales</taxon>
        <taxon>Poaceae</taxon>
        <taxon>BOP clade</taxon>
        <taxon>Pooideae</taxon>
        <taxon>Triticodae</taxon>
        <taxon>Triticeae</taxon>
        <taxon>Triticinae</taxon>
        <taxon>Aegilops</taxon>
    </lineage>
</organism>
<dbReference type="PANTHER" id="PTHR33110:SF62">
    <property type="entry name" value="DUF295 DOMAIN-CONTAINING PROTEIN"/>
    <property type="match status" value="1"/>
</dbReference>
<feature type="domain" description="KIB1-4 beta-propeller" evidence="1">
    <location>
        <begin position="12"/>
        <end position="309"/>
    </location>
</feature>
<dbReference type="EnsemblPlants" id="AET3Gv21222300.1">
    <property type="protein sequence ID" value="AET3Gv21222300.1"/>
    <property type="gene ID" value="AET3Gv21222300"/>
</dbReference>
<evidence type="ECO:0000259" key="1">
    <source>
        <dbReference type="Pfam" id="PF03478"/>
    </source>
</evidence>
<dbReference type="STRING" id="200361.A0A453GUX1"/>
<reference evidence="3" key="2">
    <citation type="journal article" date="2017" name="Nat. Plants">
        <title>The Aegilops tauschii genome reveals multiple impacts of transposons.</title>
        <authorList>
            <person name="Zhao G."/>
            <person name="Zou C."/>
            <person name="Li K."/>
            <person name="Wang K."/>
            <person name="Li T."/>
            <person name="Gao L."/>
            <person name="Zhang X."/>
            <person name="Wang H."/>
            <person name="Yang Z."/>
            <person name="Liu X."/>
            <person name="Jiang W."/>
            <person name="Mao L."/>
            <person name="Kong X."/>
            <person name="Jiao Y."/>
            <person name="Jia J."/>
        </authorList>
    </citation>
    <scope>NUCLEOTIDE SEQUENCE [LARGE SCALE GENOMIC DNA]</scope>
    <source>
        <strain evidence="3">cv. AL8/78</strain>
    </source>
</reference>
<reference evidence="3" key="1">
    <citation type="journal article" date="2014" name="Science">
        <title>Ancient hybridizations among the ancestral genomes of bread wheat.</title>
        <authorList>
            <consortium name="International Wheat Genome Sequencing Consortium,"/>
            <person name="Marcussen T."/>
            <person name="Sandve S.R."/>
            <person name="Heier L."/>
            <person name="Spannagl M."/>
            <person name="Pfeifer M."/>
            <person name="Jakobsen K.S."/>
            <person name="Wulff B.B."/>
            <person name="Steuernagel B."/>
            <person name="Mayer K.F."/>
            <person name="Olsen O.A."/>
        </authorList>
    </citation>
    <scope>NUCLEOTIDE SEQUENCE [LARGE SCALE GENOMIC DNA]</scope>
    <source>
        <strain evidence="3">cv. AL8/78</strain>
    </source>
</reference>
<keyword evidence="3" id="KW-1185">Reference proteome</keyword>
<protein>
    <recommendedName>
        <fullName evidence="1">KIB1-4 beta-propeller domain-containing protein</fullName>
    </recommendedName>
</protein>
<sequence>LDPSSPNKAKHVYSLKDDTILPPIPFPSEAVGKRFVGSYGGGWVVPADAPLKIVNLFSRAEVLLSTQQKKVRIVNQFTGPDGAPTRVRWKDPPARLGTGDQLHPLKIIFSGPPTSSSCILAAITDERDVAVCVPGHPEREWTRRRYEEDVVLDITFCNGDLYCLLGRTKQLVKCEVSLTEFGVAAFGANQWLAMPNRHMLMEGKSEPHDTYILEVRGKLVMAVRRIKGPWPRPRNIRGPFFLVFALIDAGTDEAMTHRHSYKWKEIKSFGDHALFLGPTCAKAMRLSTTDEHGDLRRNYIYYSHHNSYVEKKRGNGPKGLEKFFTSFNNDHVYYKEHESIDNVVVEGITSVEYYVKGATHSPMWLLPPNL</sequence>
<reference evidence="2" key="5">
    <citation type="journal article" date="2021" name="G3 (Bethesda)">
        <title>Aegilops tauschii genome assembly Aet v5.0 features greater sequence contiguity and improved annotation.</title>
        <authorList>
            <person name="Wang L."/>
            <person name="Zhu T."/>
            <person name="Rodriguez J.C."/>
            <person name="Deal K.R."/>
            <person name="Dubcovsky J."/>
            <person name="McGuire P.E."/>
            <person name="Lux T."/>
            <person name="Spannagl M."/>
            <person name="Mayer K.F.X."/>
            <person name="Baldrich P."/>
            <person name="Meyers B.C."/>
            <person name="Huo N."/>
            <person name="Gu Y.Q."/>
            <person name="Zhou H."/>
            <person name="Devos K.M."/>
            <person name="Bennetzen J.L."/>
            <person name="Unver T."/>
            <person name="Budak H."/>
            <person name="Gulick P.J."/>
            <person name="Galiba G."/>
            <person name="Kalapos B."/>
            <person name="Nelson D.R."/>
            <person name="Li P."/>
            <person name="You F.M."/>
            <person name="Luo M.C."/>
            <person name="Dvorak J."/>
        </authorList>
    </citation>
    <scope>NUCLEOTIDE SEQUENCE [LARGE SCALE GENOMIC DNA]</scope>
    <source>
        <strain evidence="2">cv. AL8/78</strain>
    </source>
</reference>
<dbReference type="PANTHER" id="PTHR33110">
    <property type="entry name" value="F-BOX/KELCH-REPEAT PROTEIN-RELATED"/>
    <property type="match status" value="1"/>
</dbReference>
<accession>A0A453GUX1</accession>
<reference evidence="2" key="3">
    <citation type="journal article" date="2017" name="Nature">
        <title>Genome sequence of the progenitor of the wheat D genome Aegilops tauschii.</title>
        <authorList>
            <person name="Luo M.C."/>
            <person name="Gu Y.Q."/>
            <person name="Puiu D."/>
            <person name="Wang H."/>
            <person name="Twardziok S.O."/>
            <person name="Deal K.R."/>
            <person name="Huo N."/>
            <person name="Zhu T."/>
            <person name="Wang L."/>
            <person name="Wang Y."/>
            <person name="McGuire P.E."/>
            <person name="Liu S."/>
            <person name="Long H."/>
            <person name="Ramasamy R.K."/>
            <person name="Rodriguez J.C."/>
            <person name="Van S.L."/>
            <person name="Yuan L."/>
            <person name="Wang Z."/>
            <person name="Xia Z."/>
            <person name="Xiao L."/>
            <person name="Anderson O.D."/>
            <person name="Ouyang S."/>
            <person name="Liang Y."/>
            <person name="Zimin A.V."/>
            <person name="Pertea G."/>
            <person name="Qi P."/>
            <person name="Bennetzen J.L."/>
            <person name="Dai X."/>
            <person name="Dawson M.W."/>
            <person name="Muller H.G."/>
            <person name="Kugler K."/>
            <person name="Rivarola-Duarte L."/>
            <person name="Spannagl M."/>
            <person name="Mayer K.F.X."/>
            <person name="Lu F.H."/>
            <person name="Bevan M.W."/>
            <person name="Leroy P."/>
            <person name="Li P."/>
            <person name="You F.M."/>
            <person name="Sun Q."/>
            <person name="Liu Z."/>
            <person name="Lyons E."/>
            <person name="Wicker T."/>
            <person name="Salzberg S.L."/>
            <person name="Devos K.M."/>
            <person name="Dvorak J."/>
        </authorList>
    </citation>
    <scope>NUCLEOTIDE SEQUENCE [LARGE SCALE GENOMIC DNA]</scope>
    <source>
        <strain evidence="2">cv. AL8/78</strain>
    </source>
</reference>
<dbReference type="Proteomes" id="UP000015105">
    <property type="component" value="Chromosome 3D"/>
</dbReference>
<dbReference type="Pfam" id="PF03478">
    <property type="entry name" value="Beta-prop_KIB1-4"/>
    <property type="match status" value="1"/>
</dbReference>
<proteinExistence type="predicted"/>
<evidence type="ECO:0000313" key="2">
    <source>
        <dbReference type="EnsemblPlants" id="AET3Gv21222300.1"/>
    </source>
</evidence>
<name>A0A453GUX1_AEGTS</name>
<reference evidence="2" key="4">
    <citation type="submission" date="2019-03" db="UniProtKB">
        <authorList>
            <consortium name="EnsemblPlants"/>
        </authorList>
    </citation>
    <scope>IDENTIFICATION</scope>
</reference>
<dbReference type="Gramene" id="AET3Gv21222300.1">
    <property type="protein sequence ID" value="AET3Gv21222300.1"/>
    <property type="gene ID" value="AET3Gv21222300"/>
</dbReference>
<dbReference type="AlphaFoldDB" id="A0A453GUX1"/>
<dbReference type="InterPro" id="IPR005174">
    <property type="entry name" value="KIB1-4_b-propeller"/>
</dbReference>